<keyword evidence="2" id="KW-1133">Transmembrane helix</keyword>
<dbReference type="AlphaFoldDB" id="A0A0D1XG98"/>
<keyword evidence="2" id="KW-0472">Membrane</keyword>
<evidence type="ECO:0000256" key="2">
    <source>
        <dbReference type="SAM" id="Phobius"/>
    </source>
</evidence>
<evidence type="ECO:0000313" key="4">
    <source>
        <dbReference type="Proteomes" id="UP000053599"/>
    </source>
</evidence>
<dbReference type="OrthoDB" id="10578951at2759"/>
<feature type="region of interest" description="Disordered" evidence="1">
    <location>
        <begin position="270"/>
        <end position="304"/>
    </location>
</feature>
<evidence type="ECO:0000313" key="3">
    <source>
        <dbReference type="EMBL" id="KIV87161.1"/>
    </source>
</evidence>
<gene>
    <name evidence="3" type="ORF">PV11_02726</name>
</gene>
<keyword evidence="2" id="KW-0812">Transmembrane</keyword>
<sequence>MSLSMTLATSMATGMLSAPLFSNLSVSVLGSALSVTSAALTPSSNASMQSLDVPATVSVSVWVPDSAAPTSMNVSALSVSNNSTVNASLPLLVTSTVNINITATRTVRITKTVPASLTPSTSLATSMVTVSVLPLPATSTVNTSTNSSAASLSSPAITTFSASTVSTSSSTSAIISATAQPAPVSPARSPAWKIVKIISSVLGTCMLVMFAALVWLLVQRRKDRKDRRTIPYTVGSVSTSPSTLSTLPSPPVIPAPGFAPLFVRRVRPRERAAPPASPDIRMSVMSDPRSSRSTRTEPFPEFVETPERRRSVFASFERFTAWWTGAGGEGVVDEYHSSGDEST</sequence>
<evidence type="ECO:0008006" key="5">
    <source>
        <dbReference type="Google" id="ProtNLM"/>
    </source>
</evidence>
<proteinExistence type="predicted"/>
<dbReference type="HOGENOM" id="CLU_809002_0_0_1"/>
<accession>A0A0D1XG98</accession>
<dbReference type="Proteomes" id="UP000053599">
    <property type="component" value="Unassembled WGS sequence"/>
</dbReference>
<evidence type="ECO:0000256" key="1">
    <source>
        <dbReference type="SAM" id="MobiDB-lite"/>
    </source>
</evidence>
<feature type="transmembrane region" description="Helical" evidence="2">
    <location>
        <begin position="197"/>
        <end position="218"/>
    </location>
</feature>
<organism evidence="3 4">
    <name type="scientific">Exophiala sideris</name>
    <dbReference type="NCBI Taxonomy" id="1016849"/>
    <lineage>
        <taxon>Eukaryota</taxon>
        <taxon>Fungi</taxon>
        <taxon>Dikarya</taxon>
        <taxon>Ascomycota</taxon>
        <taxon>Pezizomycotina</taxon>
        <taxon>Eurotiomycetes</taxon>
        <taxon>Chaetothyriomycetidae</taxon>
        <taxon>Chaetothyriales</taxon>
        <taxon>Herpotrichiellaceae</taxon>
        <taxon>Exophiala</taxon>
    </lineage>
</organism>
<dbReference type="EMBL" id="KN846951">
    <property type="protein sequence ID" value="KIV87161.1"/>
    <property type="molecule type" value="Genomic_DNA"/>
</dbReference>
<reference evidence="3 4" key="1">
    <citation type="submission" date="2015-01" db="EMBL/GenBank/DDBJ databases">
        <title>The Genome Sequence of Exophiala sideris CBS121828.</title>
        <authorList>
            <consortium name="The Broad Institute Genomics Platform"/>
            <person name="Cuomo C."/>
            <person name="de Hoog S."/>
            <person name="Gorbushina A."/>
            <person name="Stielow B."/>
            <person name="Teixiera M."/>
            <person name="Abouelleil A."/>
            <person name="Chapman S.B."/>
            <person name="Priest M."/>
            <person name="Young S.K."/>
            <person name="Wortman J."/>
            <person name="Nusbaum C."/>
            <person name="Birren B."/>
        </authorList>
    </citation>
    <scope>NUCLEOTIDE SEQUENCE [LARGE SCALE GENOMIC DNA]</scope>
    <source>
        <strain evidence="3 4">CBS 121828</strain>
    </source>
</reference>
<protein>
    <recommendedName>
        <fullName evidence="5">Mid2 domain-containing protein</fullName>
    </recommendedName>
</protein>
<name>A0A0D1XG98_9EURO</name>